<dbReference type="InterPro" id="IPR019887">
    <property type="entry name" value="Tscrpt_reg_AsnC/Lrp_C"/>
</dbReference>
<dbReference type="HOGENOM" id="CLU_1559559_0_0_2"/>
<reference evidence="2 3" key="1">
    <citation type="journal article" date="2012" name="J. Bacteriol.">
        <title>Draft Genome Sequence of an Ammonia-Oxidizing Archaeon, "Candidatus Nitrosopumilus sediminis" AR2, from Svalbard in the Arctic Circle.</title>
        <authorList>
            <person name="Park S.J."/>
            <person name="Kim J.G."/>
            <person name="Jung M.Y."/>
            <person name="Kim S.J."/>
            <person name="Cha I.T."/>
            <person name="Ghai R."/>
            <person name="Martin-Cuadrado A.B."/>
            <person name="Rodriguez-Valera F."/>
            <person name="Rhee S.K."/>
        </authorList>
    </citation>
    <scope>NUCLEOTIDE SEQUENCE [LARGE SCALE GENOMIC DNA]</scope>
    <source>
        <strain evidence="2 3">AR2</strain>
    </source>
</reference>
<dbReference type="Proteomes" id="UP000006100">
    <property type="component" value="Chromosome"/>
</dbReference>
<dbReference type="InterPro" id="IPR011008">
    <property type="entry name" value="Dimeric_a/b-barrel"/>
</dbReference>
<feature type="domain" description="Transcription regulator AsnC/Lrp ligand binding" evidence="1">
    <location>
        <begin position="101"/>
        <end position="166"/>
    </location>
</feature>
<dbReference type="EMBL" id="CP003843">
    <property type="protein sequence ID" value="AFS83410.1"/>
    <property type="molecule type" value="Genomic_DNA"/>
</dbReference>
<dbReference type="KEGG" id="nir:NSED_08090"/>
<sequence length="181" mass="20289">MDKAYVLIVNESGKEDSVISNLKNIPSITNAFGTFGSYDILTKLESSSEQNIQNDISKGIRKISNIRATLTLLVDKNPGIIKTNEIEREVLDTYMAQAFVTIHCLRSYESKILESLENIPEIIEADRLIGNYEIICKIAAPTYNEISEIISKKIRKIPGIKSTITMNIVNNQGFSRQSFLS</sequence>
<dbReference type="PATRIC" id="fig|1229909.8.peg.1779"/>
<dbReference type="AlphaFoldDB" id="K0BEF7"/>
<dbReference type="Pfam" id="PF01037">
    <property type="entry name" value="AsnC_trans_reg"/>
    <property type="match status" value="2"/>
</dbReference>
<dbReference type="InterPro" id="IPR050684">
    <property type="entry name" value="HTH-Siroheme_Decarb"/>
</dbReference>
<gene>
    <name evidence="2" type="ORF">NSED_08090</name>
</gene>
<dbReference type="SUPFAM" id="SSF54909">
    <property type="entry name" value="Dimeric alpha+beta barrel"/>
    <property type="match status" value="2"/>
</dbReference>
<dbReference type="GeneID" id="13698376"/>
<proteinExistence type="predicted"/>
<keyword evidence="3" id="KW-1185">Reference proteome</keyword>
<dbReference type="PANTHER" id="PTHR43413">
    <property type="entry name" value="TRANSCRIPTIONAL REGULATOR, ASNC FAMILY"/>
    <property type="match status" value="1"/>
</dbReference>
<protein>
    <submittedName>
        <fullName evidence="2">AsnC family transcriptional regulator</fullName>
    </submittedName>
</protein>
<dbReference type="PANTHER" id="PTHR43413:SF6">
    <property type="entry name" value="REGULATORY PROTEIN ASNC"/>
    <property type="match status" value="1"/>
</dbReference>
<dbReference type="STRING" id="1229909.NSED_08090"/>
<evidence type="ECO:0000313" key="3">
    <source>
        <dbReference type="Proteomes" id="UP000006100"/>
    </source>
</evidence>
<accession>K0BEF7</accession>
<evidence type="ECO:0000313" key="2">
    <source>
        <dbReference type="EMBL" id="AFS83410.1"/>
    </source>
</evidence>
<dbReference type="RefSeq" id="WP_014965780.1">
    <property type="nucleotide sequence ID" value="NC_018656.1"/>
</dbReference>
<name>K0BEF7_9ARCH</name>
<organism evidence="2 3">
    <name type="scientific">Candidatus Nitrosopumilus sediminis</name>
    <dbReference type="NCBI Taxonomy" id="1229909"/>
    <lineage>
        <taxon>Archaea</taxon>
        <taxon>Nitrososphaerota</taxon>
        <taxon>Nitrososphaeria</taxon>
        <taxon>Nitrosopumilales</taxon>
        <taxon>Nitrosopumilaceae</taxon>
        <taxon>Nitrosopumilus</taxon>
    </lineage>
</organism>
<dbReference type="OrthoDB" id="8136at2157"/>
<dbReference type="Gene3D" id="3.30.70.920">
    <property type="match status" value="2"/>
</dbReference>
<dbReference type="eggNOG" id="arCOG01117">
    <property type="taxonomic scope" value="Archaea"/>
</dbReference>
<evidence type="ECO:0000259" key="1">
    <source>
        <dbReference type="Pfam" id="PF01037"/>
    </source>
</evidence>
<feature type="domain" description="Transcription regulator AsnC/Lrp ligand binding" evidence="1">
    <location>
        <begin position="12"/>
        <end position="74"/>
    </location>
</feature>